<dbReference type="STRING" id="56193.YP76_14955"/>
<dbReference type="GO" id="GO:0006465">
    <property type="term" value="P:signal peptide processing"/>
    <property type="evidence" value="ECO:0007669"/>
    <property type="project" value="TreeGrafter"/>
</dbReference>
<keyword evidence="9" id="KW-0808">Transferase</keyword>
<keyword evidence="7 10" id="KW-0472">Membrane</keyword>
<keyword evidence="4" id="KW-0997">Cell inner membrane</keyword>
<feature type="domain" description="Prepilin type IV endopeptidase peptidase" evidence="11">
    <location>
        <begin position="105"/>
        <end position="212"/>
    </location>
</feature>
<feature type="transmembrane region" description="Helical" evidence="10">
    <location>
        <begin position="98"/>
        <end position="116"/>
    </location>
</feature>
<feature type="transmembrane region" description="Helical" evidence="10">
    <location>
        <begin position="6"/>
        <end position="26"/>
    </location>
</feature>
<dbReference type="Pfam" id="PF06750">
    <property type="entry name" value="A24_N_bact"/>
    <property type="match status" value="1"/>
</dbReference>
<accession>A0A0M3ALC3</accession>
<evidence type="ECO:0000259" key="12">
    <source>
        <dbReference type="Pfam" id="PF06750"/>
    </source>
</evidence>
<dbReference type="GO" id="GO:0032259">
    <property type="term" value="P:methylation"/>
    <property type="evidence" value="ECO:0007669"/>
    <property type="project" value="UniProtKB-KW"/>
</dbReference>
<keyword evidence="9" id="KW-0511">Multifunctional enzyme</keyword>
<evidence type="ECO:0000313" key="13">
    <source>
        <dbReference type="EMBL" id="KKW90922.1"/>
    </source>
</evidence>
<comment type="similarity">
    <text evidence="2 8">Belongs to the peptidase A24 family.</text>
</comment>
<feature type="transmembrane region" description="Helical" evidence="10">
    <location>
        <begin position="191"/>
        <end position="218"/>
    </location>
</feature>
<evidence type="ECO:0000256" key="4">
    <source>
        <dbReference type="ARBA" id="ARBA00022519"/>
    </source>
</evidence>
<dbReference type="Proteomes" id="UP000033874">
    <property type="component" value="Unassembled WGS sequence"/>
</dbReference>
<feature type="transmembrane region" description="Helical" evidence="10">
    <location>
        <begin position="122"/>
        <end position="142"/>
    </location>
</feature>
<keyword evidence="9" id="KW-0645">Protease</keyword>
<evidence type="ECO:0000256" key="1">
    <source>
        <dbReference type="ARBA" id="ARBA00004429"/>
    </source>
</evidence>
<dbReference type="GO" id="GO:0005886">
    <property type="term" value="C:plasma membrane"/>
    <property type="evidence" value="ECO:0007669"/>
    <property type="project" value="UniProtKB-SubCell"/>
</dbReference>
<dbReference type="PATRIC" id="fig|56193.3.peg.3126"/>
<comment type="function">
    <text evidence="9">Plays an essential role in type IV pili and type II pseudopili formation by proteolytically removing the leader sequence from substrate proteins and subsequently monomethylating the alpha-amino group of the newly exposed N-terminal phenylalanine.</text>
</comment>
<evidence type="ECO:0000259" key="11">
    <source>
        <dbReference type="Pfam" id="PF01478"/>
    </source>
</evidence>
<keyword evidence="6 10" id="KW-1133">Transmembrane helix</keyword>
<dbReference type="GO" id="GO:0004190">
    <property type="term" value="F:aspartic-type endopeptidase activity"/>
    <property type="evidence" value="ECO:0007669"/>
    <property type="project" value="UniProtKB-EC"/>
</dbReference>
<keyword evidence="9" id="KW-0378">Hydrolase</keyword>
<comment type="subcellular location">
    <subcellularLocation>
        <location evidence="1">Cell inner membrane</location>
        <topology evidence="1">Multi-pass membrane protein</topology>
    </subcellularLocation>
    <subcellularLocation>
        <location evidence="9">Cell membrane</location>
        <topology evidence="9">Multi-pass membrane protein</topology>
    </subcellularLocation>
</comment>
<evidence type="ECO:0000256" key="6">
    <source>
        <dbReference type="ARBA" id="ARBA00022989"/>
    </source>
</evidence>
<dbReference type="EC" id="2.1.1.-" evidence="9"/>
<evidence type="ECO:0000256" key="2">
    <source>
        <dbReference type="ARBA" id="ARBA00005801"/>
    </source>
</evidence>
<dbReference type="RefSeq" id="WP_046764442.1">
    <property type="nucleotide sequence ID" value="NZ_LBIC01000007.1"/>
</dbReference>
<dbReference type="InterPro" id="IPR014032">
    <property type="entry name" value="Peptidase_A24A_bac"/>
</dbReference>
<keyword evidence="9" id="KW-0489">Methyltransferase</keyword>
<comment type="caution">
    <text evidence="13">The sequence shown here is derived from an EMBL/GenBank/DDBJ whole genome shotgun (WGS) entry which is preliminary data.</text>
</comment>
<dbReference type="PANTHER" id="PTHR30487">
    <property type="entry name" value="TYPE 4 PREPILIN-LIKE PROTEINS LEADER PEPTIDE-PROCESSING ENZYME"/>
    <property type="match status" value="1"/>
</dbReference>
<proteinExistence type="inferred from homology"/>
<keyword evidence="14" id="KW-1185">Reference proteome</keyword>
<dbReference type="InterPro" id="IPR050882">
    <property type="entry name" value="Prepilin_peptidase/N-MTase"/>
</dbReference>
<dbReference type="EC" id="3.4.23.43" evidence="9"/>
<dbReference type="InterPro" id="IPR010627">
    <property type="entry name" value="Prepilin_pept_A24_N"/>
</dbReference>
<feature type="transmembrane region" description="Helical" evidence="10">
    <location>
        <begin position="230"/>
        <end position="251"/>
    </location>
</feature>
<feature type="transmembrane region" description="Helical" evidence="10">
    <location>
        <begin position="151"/>
        <end position="171"/>
    </location>
</feature>
<evidence type="ECO:0000256" key="3">
    <source>
        <dbReference type="ARBA" id="ARBA00022475"/>
    </source>
</evidence>
<feature type="domain" description="Prepilin peptidase A24 N-terminal" evidence="12">
    <location>
        <begin position="12"/>
        <end position="90"/>
    </location>
</feature>
<name>A0A0M3ALC3_9SPHN</name>
<dbReference type="Pfam" id="PF01478">
    <property type="entry name" value="Peptidase_A24"/>
    <property type="match status" value="1"/>
</dbReference>
<evidence type="ECO:0000256" key="10">
    <source>
        <dbReference type="SAM" id="Phobius"/>
    </source>
</evidence>
<evidence type="ECO:0000256" key="5">
    <source>
        <dbReference type="ARBA" id="ARBA00022692"/>
    </source>
</evidence>
<keyword evidence="3" id="KW-1003">Cell membrane</keyword>
<dbReference type="PANTHER" id="PTHR30487:SF0">
    <property type="entry name" value="PREPILIN LEADER PEPTIDASE_N-METHYLTRANSFERASE-RELATED"/>
    <property type="match status" value="1"/>
</dbReference>
<evidence type="ECO:0000256" key="8">
    <source>
        <dbReference type="RuleBase" id="RU003793"/>
    </source>
</evidence>
<evidence type="ECO:0000256" key="7">
    <source>
        <dbReference type="ARBA" id="ARBA00023136"/>
    </source>
</evidence>
<reference evidence="13 14" key="1">
    <citation type="submission" date="2015-04" db="EMBL/GenBank/DDBJ databases">
        <title>Genome sequence of aromatic hydrocarbons-degrading Sphingobium chungbukense DJ77.</title>
        <authorList>
            <person name="Kim Y.-C."/>
            <person name="Chae J.-C."/>
        </authorList>
    </citation>
    <scope>NUCLEOTIDE SEQUENCE [LARGE SCALE GENOMIC DNA]</scope>
    <source>
        <strain evidence="13 14">DJ77</strain>
    </source>
</reference>
<dbReference type="AlphaFoldDB" id="A0A0M3ALC3"/>
<evidence type="ECO:0000313" key="14">
    <source>
        <dbReference type="Proteomes" id="UP000033874"/>
    </source>
</evidence>
<gene>
    <name evidence="13" type="ORF">YP76_14955</name>
</gene>
<sequence>MIHIFPALLGGIAGAIAGSFLATLILRWPQGRGVARGRSACDGCGRVLGAVDLIPLVSALAQRGRCRTCGAAIDPLHGRIEAGCAIVGALALGFAPDLGGIGWALLGWLLLTLAVLDKRHLWLPDALTLPLAFLGFTIGLWSTDAGMGDRVIGAAVGYLALLCVALGYRRLRGREGLGLGDAKLLGALGAWFGWQALPFILLLAASLGLLAVLAAMAVGRAVDARTQVPLGTFLAVAAVPGWWLSVLGTGVGA</sequence>
<dbReference type="InterPro" id="IPR000045">
    <property type="entry name" value="Prepilin_IV_endopep_pep"/>
</dbReference>
<dbReference type="Gene3D" id="1.20.120.1220">
    <property type="match status" value="1"/>
</dbReference>
<organism evidence="13 14">
    <name type="scientific">Sphingobium chungbukense</name>
    <dbReference type="NCBI Taxonomy" id="56193"/>
    <lineage>
        <taxon>Bacteria</taxon>
        <taxon>Pseudomonadati</taxon>
        <taxon>Pseudomonadota</taxon>
        <taxon>Alphaproteobacteria</taxon>
        <taxon>Sphingomonadales</taxon>
        <taxon>Sphingomonadaceae</taxon>
        <taxon>Sphingobium</taxon>
    </lineage>
</organism>
<dbReference type="GO" id="GO:0008168">
    <property type="term" value="F:methyltransferase activity"/>
    <property type="evidence" value="ECO:0007669"/>
    <property type="project" value="UniProtKB-KW"/>
</dbReference>
<protein>
    <recommendedName>
        <fullName evidence="9">Prepilin leader peptidase/N-methyltransferase</fullName>
        <ecNumber evidence="9">2.1.1.-</ecNumber>
        <ecNumber evidence="9">3.4.23.43</ecNumber>
    </recommendedName>
</protein>
<dbReference type="PRINTS" id="PR00864">
    <property type="entry name" value="PREPILNPTASE"/>
</dbReference>
<keyword evidence="5 9" id="KW-0812">Transmembrane</keyword>
<comment type="catalytic activity">
    <reaction evidence="9">
        <text>Typically cleaves a -Gly-|-Phe- bond to release an N-terminal, basic peptide of 5-8 residues from type IV prepilin, and then N-methylates the new N-terminal amino group, the methyl donor being S-adenosyl-L-methionine.</text>
        <dbReference type="EC" id="3.4.23.43"/>
    </reaction>
</comment>
<evidence type="ECO:0000256" key="9">
    <source>
        <dbReference type="RuleBase" id="RU003794"/>
    </source>
</evidence>
<dbReference type="EMBL" id="LBIC01000007">
    <property type="protein sequence ID" value="KKW90922.1"/>
    <property type="molecule type" value="Genomic_DNA"/>
</dbReference>